<comment type="caution">
    <text evidence="1">The sequence shown here is derived from an EMBL/GenBank/DDBJ whole genome shotgun (WGS) entry which is preliminary data.</text>
</comment>
<keyword evidence="2" id="KW-1185">Reference proteome</keyword>
<dbReference type="EMBL" id="MU825417">
    <property type="protein sequence ID" value="KAJ7390372.1"/>
    <property type="molecule type" value="Genomic_DNA"/>
</dbReference>
<dbReference type="AlphaFoldDB" id="A0A9X0D7L7"/>
<dbReference type="OrthoDB" id="10068430at2759"/>
<organism evidence="1 2">
    <name type="scientific">Desmophyllum pertusum</name>
    <dbReference type="NCBI Taxonomy" id="174260"/>
    <lineage>
        <taxon>Eukaryota</taxon>
        <taxon>Metazoa</taxon>
        <taxon>Cnidaria</taxon>
        <taxon>Anthozoa</taxon>
        <taxon>Hexacorallia</taxon>
        <taxon>Scleractinia</taxon>
        <taxon>Caryophylliina</taxon>
        <taxon>Caryophylliidae</taxon>
        <taxon>Desmophyllum</taxon>
    </lineage>
</organism>
<accession>A0A9X0D7L7</accession>
<gene>
    <name evidence="1" type="ORF">OS493_025623</name>
</gene>
<proteinExistence type="predicted"/>
<evidence type="ECO:0000313" key="1">
    <source>
        <dbReference type="EMBL" id="KAJ7390372.1"/>
    </source>
</evidence>
<dbReference type="Proteomes" id="UP001163046">
    <property type="component" value="Unassembled WGS sequence"/>
</dbReference>
<sequence length="133" mass="14753">MIDVLLASITKSCSRQLMQTTFQSSKPGETGTFSDLISRYALDLRKTVHLKTIIALGLVIHELNSRLYIDMKSVKDKKFASLCNKQLPSQMNNNIMSLNEKLVVTIPGDLVLTDAEKSVLGKGLTFVPVEKNI</sequence>
<evidence type="ECO:0000313" key="2">
    <source>
        <dbReference type="Proteomes" id="UP001163046"/>
    </source>
</evidence>
<name>A0A9X0D7L7_9CNID</name>
<protein>
    <submittedName>
        <fullName evidence="1">Uncharacterized protein</fullName>
    </submittedName>
</protein>
<reference evidence="1" key="1">
    <citation type="submission" date="2023-01" db="EMBL/GenBank/DDBJ databases">
        <title>Genome assembly of the deep-sea coral Lophelia pertusa.</title>
        <authorList>
            <person name="Herrera S."/>
            <person name="Cordes E."/>
        </authorList>
    </citation>
    <scope>NUCLEOTIDE SEQUENCE</scope>
    <source>
        <strain evidence="1">USNM1676648</strain>
        <tissue evidence="1">Polyp</tissue>
    </source>
</reference>